<feature type="compositionally biased region" description="Low complexity" evidence="1">
    <location>
        <begin position="354"/>
        <end position="370"/>
    </location>
</feature>
<keyword evidence="4" id="KW-1185">Reference proteome</keyword>
<dbReference type="AlphaFoldDB" id="A0AAN8PXV5"/>
<reference evidence="3 4" key="1">
    <citation type="submission" date="2024-01" db="EMBL/GenBank/DDBJ databases">
        <title>The genome of the rayed Mediterranean limpet Patella caerulea (Linnaeus, 1758).</title>
        <authorList>
            <person name="Anh-Thu Weber A."/>
            <person name="Halstead-Nussloch G."/>
        </authorList>
    </citation>
    <scope>NUCLEOTIDE SEQUENCE [LARGE SCALE GENOMIC DNA]</scope>
    <source>
        <strain evidence="3">AATW-2023a</strain>
        <tissue evidence="3">Whole specimen</tissue>
    </source>
</reference>
<organism evidence="3 4">
    <name type="scientific">Patella caerulea</name>
    <name type="common">Rayed Mediterranean limpet</name>
    <dbReference type="NCBI Taxonomy" id="87958"/>
    <lineage>
        <taxon>Eukaryota</taxon>
        <taxon>Metazoa</taxon>
        <taxon>Spiralia</taxon>
        <taxon>Lophotrochozoa</taxon>
        <taxon>Mollusca</taxon>
        <taxon>Gastropoda</taxon>
        <taxon>Patellogastropoda</taxon>
        <taxon>Patelloidea</taxon>
        <taxon>Patellidae</taxon>
        <taxon>Patella</taxon>
    </lineage>
</organism>
<dbReference type="GO" id="GO:0050333">
    <property type="term" value="F:thiamine triphosphate phosphatase activity"/>
    <property type="evidence" value="ECO:0007669"/>
    <property type="project" value="InterPro"/>
</dbReference>
<dbReference type="EMBL" id="JAZGQO010000006">
    <property type="protein sequence ID" value="KAK6185519.1"/>
    <property type="molecule type" value="Genomic_DNA"/>
</dbReference>
<dbReference type="InterPro" id="IPR039582">
    <property type="entry name" value="THTPA"/>
</dbReference>
<protein>
    <recommendedName>
        <fullName evidence="2">CYTH domain-containing protein</fullName>
    </recommendedName>
</protein>
<feature type="domain" description="CYTH" evidence="2">
    <location>
        <begin position="380"/>
        <end position="557"/>
    </location>
</feature>
<dbReference type="Gene3D" id="2.40.320.10">
    <property type="entry name" value="Hypothetical Protein Pfu-838710-001"/>
    <property type="match status" value="1"/>
</dbReference>
<dbReference type="InterPro" id="IPR023577">
    <property type="entry name" value="CYTH_domain"/>
</dbReference>
<dbReference type="PANTHER" id="PTHR14586">
    <property type="entry name" value="THIAMINE-TRIPHOSPHATASE"/>
    <property type="match status" value="1"/>
</dbReference>
<name>A0AAN8PXV5_PATCE</name>
<evidence type="ECO:0000313" key="3">
    <source>
        <dbReference type="EMBL" id="KAK6185519.1"/>
    </source>
</evidence>
<proteinExistence type="predicted"/>
<dbReference type="GO" id="GO:0000287">
    <property type="term" value="F:magnesium ion binding"/>
    <property type="evidence" value="ECO:0007669"/>
    <property type="project" value="TreeGrafter"/>
</dbReference>
<dbReference type="SUPFAM" id="SSF55154">
    <property type="entry name" value="CYTH-like phosphatases"/>
    <property type="match status" value="1"/>
</dbReference>
<feature type="region of interest" description="Disordered" evidence="1">
    <location>
        <begin position="344"/>
        <end position="370"/>
    </location>
</feature>
<sequence>MDEKFVDRTEVTLKTPTKQHLTKTQICSKLTVDVTNGHTSSKNTSPISPCLASSMLTDEDMEQAVFSTTSIDKENKVSTDTNLKLKAKDHAFTNISSSVEEDPSLNSVPVALSSPKKDEEVRSYYTPGFAIRAWAFEDIKQKSDEPESSKITHVESKERKTSVTSTLTVNKNKDFDLEEQEKQKTELSSLTFNIGKSPKTETSISAVTMNKTVEYDLQNRSPQKKELSQATFAIGKKSSFEERSVPVTKSLLVSTESSESKSTLLVSSFDSVFTKNLSKTEELNQRNLQKTDEVTYNSKNNTSELVNQEHVSSTTSIASQDTKLTTVVTDEWVIISEDEKSLKAESNTTKGDISTVVSKSSVDSGTTSSSPVKTKIVAIPVEIERKFSIGPDTEAKLKNSGAKLKSEKSFTDVYWDNEDYLLTLSDCWLRRRDSYWQMKIPVHSDPIFDVNTKYQELTKEKDIINFIANKLTLNLGKRSNLSYLLEKAKLIDFATINTVRKSYILDGCQVDLDSTNHGFQVGEIEVVAPSSSEIPSALRTIDKVAKKLGLSPLQLVL</sequence>
<evidence type="ECO:0000259" key="2">
    <source>
        <dbReference type="SMART" id="SM01118"/>
    </source>
</evidence>
<dbReference type="GO" id="GO:0042357">
    <property type="term" value="P:thiamine diphosphate metabolic process"/>
    <property type="evidence" value="ECO:0007669"/>
    <property type="project" value="TreeGrafter"/>
</dbReference>
<dbReference type="InterPro" id="IPR033469">
    <property type="entry name" value="CYTH-like_dom_sf"/>
</dbReference>
<evidence type="ECO:0000313" key="4">
    <source>
        <dbReference type="Proteomes" id="UP001347796"/>
    </source>
</evidence>
<dbReference type="PANTHER" id="PTHR14586:SF1">
    <property type="entry name" value="THIAMINE-TRIPHOSPHATASE"/>
    <property type="match status" value="1"/>
</dbReference>
<dbReference type="Pfam" id="PF01928">
    <property type="entry name" value="CYTH"/>
    <property type="match status" value="1"/>
</dbReference>
<comment type="caution">
    <text evidence="3">The sequence shown here is derived from an EMBL/GenBank/DDBJ whole genome shotgun (WGS) entry which is preliminary data.</text>
</comment>
<dbReference type="Proteomes" id="UP001347796">
    <property type="component" value="Unassembled WGS sequence"/>
</dbReference>
<evidence type="ECO:0000256" key="1">
    <source>
        <dbReference type="SAM" id="MobiDB-lite"/>
    </source>
</evidence>
<gene>
    <name evidence="3" type="ORF">SNE40_007733</name>
</gene>
<dbReference type="SMART" id="SM01118">
    <property type="entry name" value="CYTH"/>
    <property type="match status" value="1"/>
</dbReference>
<accession>A0AAN8PXV5</accession>